<keyword evidence="3" id="KW-0808">Transferase</keyword>
<comment type="caution">
    <text evidence="3">The sequence shown here is derived from an EMBL/GenBank/DDBJ whole genome shotgun (WGS) entry which is preliminary data.</text>
</comment>
<proteinExistence type="predicted"/>
<feature type="region of interest" description="Disordered" evidence="1">
    <location>
        <begin position="277"/>
        <end position="309"/>
    </location>
</feature>
<organism evidence="3 4">
    <name type="scientific">Cellulomonas fimi</name>
    <dbReference type="NCBI Taxonomy" id="1708"/>
    <lineage>
        <taxon>Bacteria</taxon>
        <taxon>Bacillati</taxon>
        <taxon>Actinomycetota</taxon>
        <taxon>Actinomycetes</taxon>
        <taxon>Micrococcales</taxon>
        <taxon>Cellulomonadaceae</taxon>
        <taxon>Cellulomonas</taxon>
    </lineage>
</organism>
<feature type="region of interest" description="Disordered" evidence="1">
    <location>
        <begin position="1"/>
        <end position="26"/>
    </location>
</feature>
<feature type="compositionally biased region" description="Low complexity" evidence="1">
    <location>
        <begin position="1"/>
        <end position="17"/>
    </location>
</feature>
<dbReference type="InterPro" id="IPR050276">
    <property type="entry name" value="MshD_Acetyltransferase"/>
</dbReference>
<dbReference type="Proteomes" id="UP000562124">
    <property type="component" value="Unassembled WGS sequence"/>
</dbReference>
<keyword evidence="4" id="KW-1185">Reference proteome</keyword>
<dbReference type="SUPFAM" id="SSF55729">
    <property type="entry name" value="Acyl-CoA N-acyltransferases (Nat)"/>
    <property type="match status" value="1"/>
</dbReference>
<protein>
    <submittedName>
        <fullName evidence="3">GNAT family N-acetyltransferase</fullName>
    </submittedName>
</protein>
<name>A0A7Y0LXM3_CELFI</name>
<feature type="compositionally biased region" description="Polar residues" evidence="1">
    <location>
        <begin position="298"/>
        <end position="309"/>
    </location>
</feature>
<dbReference type="InterPro" id="IPR016181">
    <property type="entry name" value="Acyl_CoA_acyltransferase"/>
</dbReference>
<accession>A0A7Y0LXM3</accession>
<dbReference type="EMBL" id="JABCJJ010000009">
    <property type="protein sequence ID" value="NMR20142.1"/>
    <property type="molecule type" value="Genomic_DNA"/>
</dbReference>
<evidence type="ECO:0000313" key="4">
    <source>
        <dbReference type="Proteomes" id="UP000562124"/>
    </source>
</evidence>
<dbReference type="PANTHER" id="PTHR43617:SF20">
    <property type="entry name" value="N-ALPHA-ACETYLTRANSFERASE RIMI"/>
    <property type="match status" value="1"/>
</dbReference>
<gene>
    <name evidence="3" type="ORF">HIR71_07915</name>
</gene>
<dbReference type="GO" id="GO:0016747">
    <property type="term" value="F:acyltransferase activity, transferring groups other than amino-acyl groups"/>
    <property type="evidence" value="ECO:0007669"/>
    <property type="project" value="InterPro"/>
</dbReference>
<dbReference type="PANTHER" id="PTHR43617">
    <property type="entry name" value="L-AMINO ACID N-ACETYLTRANSFERASE"/>
    <property type="match status" value="1"/>
</dbReference>
<evidence type="ECO:0000259" key="2">
    <source>
        <dbReference type="PROSITE" id="PS51186"/>
    </source>
</evidence>
<dbReference type="Pfam" id="PF00583">
    <property type="entry name" value="Acetyltransf_1"/>
    <property type="match status" value="1"/>
</dbReference>
<evidence type="ECO:0000256" key="1">
    <source>
        <dbReference type="SAM" id="MobiDB-lite"/>
    </source>
</evidence>
<dbReference type="AlphaFoldDB" id="A0A7Y0LXM3"/>
<reference evidence="3 4" key="1">
    <citation type="submission" date="2020-04" db="EMBL/GenBank/DDBJ databases">
        <title>Sequencing and Assembly of C. fimi.</title>
        <authorList>
            <person name="Ramsey A.R."/>
        </authorList>
    </citation>
    <scope>NUCLEOTIDE SEQUENCE [LARGE SCALE GENOMIC DNA]</scope>
    <source>
        <strain evidence="3 4">SB</strain>
    </source>
</reference>
<evidence type="ECO:0000313" key="3">
    <source>
        <dbReference type="EMBL" id="NMR20142.1"/>
    </source>
</evidence>
<sequence>MRGSSERGAVGGASASRTGGGGPRAVAARTVHDLPEPWCTEPYLVGEFAAAGVLAAWADDTALLAVVDGAGRPPGLVGIGAADRLAELVGEAAVHDAALLASVRFATLARGASERLDPDAAAVLRHLDGPASDWDWFWVDRPLAGADPGHAVAERLADGPGTVAEVRDFLAVGHPEASTAPDDPRLLGWWGAREAGRLVAVVGAMRFAPGLAPHLVSLGVDPRRRGRRLAAAVLRAAVRDCLELRPAVGAPMVTLGMYADNEAARRVYERLGFEQRHAFSSRRPSREPHRSGGAAQRRPSSSPNDGASA</sequence>
<dbReference type="PROSITE" id="PS51186">
    <property type="entry name" value="GNAT"/>
    <property type="match status" value="1"/>
</dbReference>
<dbReference type="Gene3D" id="3.40.630.30">
    <property type="match status" value="1"/>
</dbReference>
<dbReference type="InterPro" id="IPR000182">
    <property type="entry name" value="GNAT_dom"/>
</dbReference>
<feature type="domain" description="N-acetyltransferase" evidence="2">
    <location>
        <begin position="149"/>
        <end position="299"/>
    </location>
</feature>
<dbReference type="RefSeq" id="WP_169324514.1">
    <property type="nucleotide sequence ID" value="NZ_JABCJJ010000009.1"/>
</dbReference>